<evidence type="ECO:0000313" key="7">
    <source>
        <dbReference type="Proteomes" id="UP000838412"/>
    </source>
</evidence>
<dbReference type="InterPro" id="IPR001611">
    <property type="entry name" value="Leu-rich_rpt"/>
</dbReference>
<evidence type="ECO:0000256" key="2">
    <source>
        <dbReference type="ARBA" id="ARBA00022737"/>
    </source>
</evidence>
<feature type="signal peptide" evidence="5">
    <location>
        <begin position="1"/>
        <end position="18"/>
    </location>
</feature>
<feature type="region of interest" description="Disordered" evidence="3">
    <location>
        <begin position="547"/>
        <end position="574"/>
    </location>
</feature>
<dbReference type="PANTHER" id="PTHR24366">
    <property type="entry name" value="IG(IMMUNOGLOBULIN) AND LRR(LEUCINE RICH REPEAT) DOMAINS"/>
    <property type="match status" value="1"/>
</dbReference>
<keyword evidence="5" id="KW-0732">Signal</keyword>
<dbReference type="InterPro" id="IPR032675">
    <property type="entry name" value="LRR_dom_sf"/>
</dbReference>
<dbReference type="AlphaFoldDB" id="A0A8J9YSY9"/>
<reference evidence="6" key="1">
    <citation type="submission" date="2022-01" db="EMBL/GenBank/DDBJ databases">
        <authorList>
            <person name="Braso-Vives M."/>
        </authorList>
    </citation>
    <scope>NUCLEOTIDE SEQUENCE</scope>
</reference>
<feature type="chain" id="PRO_5035474784" evidence="5">
    <location>
        <begin position="19"/>
        <end position="675"/>
    </location>
</feature>
<keyword evidence="4" id="KW-0472">Membrane</keyword>
<keyword evidence="1" id="KW-0433">Leucine-rich repeat</keyword>
<evidence type="ECO:0000256" key="3">
    <source>
        <dbReference type="SAM" id="MobiDB-lite"/>
    </source>
</evidence>
<dbReference type="InterPro" id="IPR003591">
    <property type="entry name" value="Leu-rich_rpt_typical-subtyp"/>
</dbReference>
<evidence type="ECO:0000256" key="4">
    <source>
        <dbReference type="SAM" id="Phobius"/>
    </source>
</evidence>
<accession>A0A8J9YSY9</accession>
<dbReference type="PROSITE" id="PS51450">
    <property type="entry name" value="LRR"/>
    <property type="match status" value="1"/>
</dbReference>
<feature type="transmembrane region" description="Helical" evidence="4">
    <location>
        <begin position="384"/>
        <end position="405"/>
    </location>
</feature>
<keyword evidence="4" id="KW-1133">Transmembrane helix</keyword>
<dbReference type="SUPFAM" id="SSF52058">
    <property type="entry name" value="L domain-like"/>
    <property type="match status" value="1"/>
</dbReference>
<dbReference type="SMART" id="SM00369">
    <property type="entry name" value="LRR_TYP"/>
    <property type="match status" value="3"/>
</dbReference>
<dbReference type="OrthoDB" id="9990437at2759"/>
<evidence type="ECO:0000256" key="1">
    <source>
        <dbReference type="ARBA" id="ARBA00022614"/>
    </source>
</evidence>
<name>A0A8J9YSY9_BRALA</name>
<dbReference type="Proteomes" id="UP000838412">
    <property type="component" value="Chromosome 12"/>
</dbReference>
<proteinExistence type="predicted"/>
<dbReference type="Pfam" id="PF13855">
    <property type="entry name" value="LRR_8"/>
    <property type="match status" value="1"/>
</dbReference>
<dbReference type="EMBL" id="OV696697">
    <property type="protein sequence ID" value="CAH1241142.1"/>
    <property type="molecule type" value="Genomic_DNA"/>
</dbReference>
<keyword evidence="2" id="KW-0677">Repeat</keyword>
<keyword evidence="4" id="KW-0812">Transmembrane</keyword>
<sequence>MESATSFLVLTLLTTTAGKTLRFTGRNLTHVPIDSITPDAQTVRLSDNKISHLGSFNTTPYIRYLFIDNNRVNNLSPQTFRRLGELRILDLDRNYIVSLRDFVFSDLSKLFNLYLSNNLISAISDRTFHGLASLEFLELSGNRLSAVPMQAIRLIPSEQLLLVLLMVNNISQIPGDLTSAHPSASYQFQGNPLRCPDEHVSHDGVFNIDNIDKWPAIIPYVINAEHNRSFVEKSFFLRSRYEYFGVLPNTFYVSQHVSVSLPLPWVVSSEGYAWDTPTGRHLVKSAVELHMVEDFTAEDSGLYTIELGGPAGSTQSYHCDLLLCLNLRPEERQEQNTTLSPSDDFLPLGKNNTDTCEGSTNQSSCSYWPVHPKFCVVEKNNSQATPIIATAVVAIIVMLFSIALFRWRKRRTRREHNHTAGATLHMGVQAMAVGIPIRTLPQLTEDSTEEESSPNAFPLRLLRLRETHWSAMKVGAAQYGFHGVADALPADTVGTTDAQVHHYDNDDASDADEDHQRASVAPPPLPAYENTAAHADTVGTTDAQVHHYDNDDASDAGDDHQHASAAPPPLPAYENTAAHAENTDEVEDRPYGIAQANTLYQGATAPNRRTLTNEHSSSTATNYSAADVTQTETVSIDLYRQQTDHTAMARDITTTFHDCEEDFGILYGCDAATAD</sequence>
<evidence type="ECO:0000313" key="6">
    <source>
        <dbReference type="EMBL" id="CAH1241142.1"/>
    </source>
</evidence>
<keyword evidence="7" id="KW-1185">Reference proteome</keyword>
<gene>
    <name evidence="6" type="primary">LGR5</name>
    <name evidence="6" type="ORF">BLAG_LOCUS4904</name>
</gene>
<evidence type="ECO:0000256" key="5">
    <source>
        <dbReference type="SAM" id="SignalP"/>
    </source>
</evidence>
<organism evidence="6 7">
    <name type="scientific">Branchiostoma lanceolatum</name>
    <name type="common">Common lancelet</name>
    <name type="synonym">Amphioxus lanceolatum</name>
    <dbReference type="NCBI Taxonomy" id="7740"/>
    <lineage>
        <taxon>Eukaryota</taxon>
        <taxon>Metazoa</taxon>
        <taxon>Chordata</taxon>
        <taxon>Cephalochordata</taxon>
        <taxon>Leptocardii</taxon>
        <taxon>Amphioxiformes</taxon>
        <taxon>Branchiostomatidae</taxon>
        <taxon>Branchiostoma</taxon>
    </lineage>
</organism>
<dbReference type="Gene3D" id="3.80.10.10">
    <property type="entry name" value="Ribonuclease Inhibitor"/>
    <property type="match status" value="1"/>
</dbReference>
<dbReference type="PANTHER" id="PTHR24366:SF168">
    <property type="entry name" value="GH22922P-RELATED"/>
    <property type="match status" value="1"/>
</dbReference>
<protein>
    <submittedName>
        <fullName evidence="6">LGR5 protein</fullName>
    </submittedName>
</protein>
<feature type="region of interest" description="Disordered" evidence="3">
    <location>
        <begin position="502"/>
        <end position="529"/>
    </location>
</feature>